<evidence type="ECO:0000256" key="2">
    <source>
        <dbReference type="ARBA" id="ARBA00022670"/>
    </source>
</evidence>
<dbReference type="EMBL" id="JBIMSO010000058">
    <property type="protein sequence ID" value="MFH5209868.1"/>
    <property type="molecule type" value="Genomic_DNA"/>
</dbReference>
<keyword evidence="4" id="KW-0378">Hydrolase</keyword>
<dbReference type="PANTHER" id="PTHR30302:SF1">
    <property type="entry name" value="HYDROGENASE 2 MATURATION PROTEASE"/>
    <property type="match status" value="1"/>
</dbReference>
<proteinExistence type="inferred from homology"/>
<dbReference type="Proteomes" id="UP001609175">
    <property type="component" value="Unassembled WGS sequence"/>
</dbReference>
<dbReference type="PRINTS" id="PR00446">
    <property type="entry name" value="HYDRGNUPTAKE"/>
</dbReference>
<evidence type="ECO:0000313" key="5">
    <source>
        <dbReference type="EMBL" id="MFH5209868.1"/>
    </source>
</evidence>
<comment type="caution">
    <text evidence="5">The sequence shown here is derived from an EMBL/GenBank/DDBJ whole genome shotgun (WGS) entry which is preliminary data.</text>
</comment>
<dbReference type="RefSeq" id="WP_395115558.1">
    <property type="nucleotide sequence ID" value="NZ_JBIMSO010000058.1"/>
</dbReference>
<gene>
    <name evidence="5" type="ORF">ACHIPZ_16935</name>
</gene>
<reference evidence="5 6" key="1">
    <citation type="submission" date="2024-10" db="EMBL/GenBank/DDBJ databases">
        <authorList>
            <person name="Riesco R."/>
        </authorList>
    </citation>
    <scope>NUCLEOTIDE SEQUENCE [LARGE SCALE GENOMIC DNA]</scope>
    <source>
        <strain evidence="5 6">NCIMB 15449</strain>
    </source>
</reference>
<dbReference type="PANTHER" id="PTHR30302">
    <property type="entry name" value="HYDROGENASE 1 MATURATION PROTEASE"/>
    <property type="match status" value="1"/>
</dbReference>
<dbReference type="CDD" id="cd06068">
    <property type="entry name" value="H2MP_like-1"/>
    <property type="match status" value="1"/>
</dbReference>
<keyword evidence="2 5" id="KW-0645">Protease</keyword>
<evidence type="ECO:0000256" key="3">
    <source>
        <dbReference type="ARBA" id="ARBA00022750"/>
    </source>
</evidence>
<dbReference type="SUPFAM" id="SSF53163">
    <property type="entry name" value="HybD-like"/>
    <property type="match status" value="1"/>
</dbReference>
<dbReference type="GO" id="GO:0008233">
    <property type="term" value="F:peptidase activity"/>
    <property type="evidence" value="ECO:0007669"/>
    <property type="project" value="UniProtKB-KW"/>
</dbReference>
<dbReference type="InterPro" id="IPR000671">
    <property type="entry name" value="Peptidase_A31"/>
</dbReference>
<dbReference type="GO" id="GO:0006508">
    <property type="term" value="P:proteolysis"/>
    <property type="evidence" value="ECO:0007669"/>
    <property type="project" value="UniProtKB-KW"/>
</dbReference>
<name>A0ABW7JPW1_9NOCA</name>
<dbReference type="Gene3D" id="3.40.50.1450">
    <property type="entry name" value="HybD-like"/>
    <property type="match status" value="1"/>
</dbReference>
<evidence type="ECO:0000256" key="1">
    <source>
        <dbReference type="ARBA" id="ARBA00006814"/>
    </source>
</evidence>
<dbReference type="Pfam" id="PF01750">
    <property type="entry name" value="HycI"/>
    <property type="match status" value="1"/>
</dbReference>
<dbReference type="NCBIfam" id="TIGR00072">
    <property type="entry name" value="hydrog_prot"/>
    <property type="match status" value="1"/>
</dbReference>
<protein>
    <submittedName>
        <fullName evidence="5">Hydrogenase maturation protease</fullName>
    </submittedName>
</protein>
<accession>A0ABW7JPW1</accession>
<evidence type="ECO:0000256" key="4">
    <source>
        <dbReference type="ARBA" id="ARBA00022801"/>
    </source>
</evidence>
<comment type="similarity">
    <text evidence="1">Belongs to the peptidase A31 family.</text>
</comment>
<evidence type="ECO:0000313" key="6">
    <source>
        <dbReference type="Proteomes" id="UP001609175"/>
    </source>
</evidence>
<organism evidence="5 6">
    <name type="scientific">Antrihabitans spumae</name>
    <dbReference type="NCBI Taxonomy" id="3373370"/>
    <lineage>
        <taxon>Bacteria</taxon>
        <taxon>Bacillati</taxon>
        <taxon>Actinomycetota</taxon>
        <taxon>Actinomycetes</taxon>
        <taxon>Mycobacteriales</taxon>
        <taxon>Nocardiaceae</taxon>
        <taxon>Antrihabitans</taxon>
    </lineage>
</organism>
<dbReference type="InterPro" id="IPR023430">
    <property type="entry name" value="Pept_HybD-like_dom_sf"/>
</dbReference>
<keyword evidence="3" id="KW-0064">Aspartyl protease</keyword>
<sequence length="173" mass="18286">MEPPQADVRSEPRILVAGIGNIFLSDDGFGPEVLRRMAGRELPAGVRAVDFGIRGVHLAYELLDGWDALILVDAVPDRGEPGRLRVFEVDSDQDLGAAQFDAHSMDPGAVFASLRALGGTLPPTVIVGCQVLSIEEGIGLTPAVEGAVDDAIDAVFDVLERRIALCASESPAR</sequence>